<evidence type="ECO:0000313" key="1">
    <source>
        <dbReference type="EMBL" id="SHI25148.1"/>
    </source>
</evidence>
<dbReference type="Proteomes" id="UP000184608">
    <property type="component" value="Unassembled WGS sequence"/>
</dbReference>
<accession>A0A1M5ZLZ4</accession>
<gene>
    <name evidence="1" type="ORF">VA7868_02903</name>
</gene>
<dbReference type="RefSeq" id="WP_175561560.1">
    <property type="nucleotide sequence ID" value="NZ_FQXZ01000032.1"/>
</dbReference>
<name>A0A1M5ZLZ4_9VIBR</name>
<keyword evidence="2" id="KW-1185">Reference proteome</keyword>
<evidence type="ECO:0000313" key="2">
    <source>
        <dbReference type="Proteomes" id="UP000184608"/>
    </source>
</evidence>
<dbReference type="STRING" id="1216006.VA7868_02903"/>
<organism evidence="1 2">
    <name type="scientific">Vibrio aerogenes CECT 7868</name>
    <dbReference type="NCBI Taxonomy" id="1216006"/>
    <lineage>
        <taxon>Bacteria</taxon>
        <taxon>Pseudomonadati</taxon>
        <taxon>Pseudomonadota</taxon>
        <taxon>Gammaproteobacteria</taxon>
        <taxon>Vibrionales</taxon>
        <taxon>Vibrionaceae</taxon>
        <taxon>Vibrio</taxon>
    </lineage>
</organism>
<dbReference type="AlphaFoldDB" id="A0A1M5ZLZ4"/>
<protein>
    <submittedName>
        <fullName evidence="1">Uncharacterized protein</fullName>
    </submittedName>
</protein>
<proteinExistence type="predicted"/>
<reference evidence="1 2" key="1">
    <citation type="submission" date="2016-11" db="EMBL/GenBank/DDBJ databases">
        <authorList>
            <person name="Jaros S."/>
            <person name="Januszkiewicz K."/>
            <person name="Wedrychowicz H."/>
        </authorList>
    </citation>
    <scope>NUCLEOTIDE SEQUENCE [LARGE SCALE GENOMIC DNA]</scope>
    <source>
        <strain evidence="1 2">CECT 7868</strain>
    </source>
</reference>
<sequence length="56" mass="6695">MRNISIVERPQHRHCSASISDLTGQRFTDTQVFIIRGNKDSEKISYSYFEYIMHMR</sequence>
<dbReference type="EMBL" id="FQXZ01000032">
    <property type="protein sequence ID" value="SHI25148.1"/>
    <property type="molecule type" value="Genomic_DNA"/>
</dbReference>